<dbReference type="PANTHER" id="PTHR14042">
    <property type="entry name" value="DOPEY-RELATED"/>
    <property type="match status" value="1"/>
</dbReference>
<evidence type="ECO:0000256" key="1">
    <source>
        <dbReference type="ARBA" id="ARBA00004395"/>
    </source>
</evidence>
<evidence type="ECO:0000313" key="11">
    <source>
        <dbReference type="EMBL" id="CED83410.1"/>
    </source>
</evidence>
<keyword evidence="3" id="KW-0653">Protein transport</keyword>
<evidence type="ECO:0000256" key="6">
    <source>
        <dbReference type="ARBA" id="ARBA00046326"/>
    </source>
</evidence>
<dbReference type="GO" id="GO:0005829">
    <property type="term" value="C:cytosol"/>
    <property type="evidence" value="ECO:0007669"/>
    <property type="project" value="GOC"/>
</dbReference>
<evidence type="ECO:0000256" key="2">
    <source>
        <dbReference type="ARBA" id="ARBA00022448"/>
    </source>
</evidence>
<feature type="domain" description="DOP1-like middle TPR" evidence="9">
    <location>
        <begin position="391"/>
        <end position="583"/>
    </location>
</feature>
<feature type="domain" description="DOP1-like C-terminal" evidence="10">
    <location>
        <begin position="1346"/>
        <end position="1829"/>
    </location>
</feature>
<feature type="domain" description="DOP1 N-terminal" evidence="8">
    <location>
        <begin position="92"/>
        <end position="382"/>
    </location>
</feature>
<evidence type="ECO:0000256" key="3">
    <source>
        <dbReference type="ARBA" id="ARBA00022927"/>
    </source>
</evidence>
<dbReference type="Pfam" id="PF24598">
    <property type="entry name" value="DOP1_C"/>
    <property type="match status" value="1"/>
</dbReference>
<feature type="region of interest" description="Disordered" evidence="7">
    <location>
        <begin position="1"/>
        <end position="65"/>
    </location>
</feature>
<feature type="region of interest" description="Disordered" evidence="7">
    <location>
        <begin position="1767"/>
        <end position="1793"/>
    </location>
</feature>
<dbReference type="InterPro" id="IPR016024">
    <property type="entry name" value="ARM-type_fold"/>
</dbReference>
<dbReference type="Pfam" id="PF24597">
    <property type="entry name" value="TPR_DOP1_M"/>
    <property type="match status" value="1"/>
</dbReference>
<evidence type="ECO:0000256" key="7">
    <source>
        <dbReference type="SAM" id="MobiDB-lite"/>
    </source>
</evidence>
<feature type="compositionally biased region" description="Low complexity" evidence="7">
    <location>
        <begin position="16"/>
        <end position="29"/>
    </location>
</feature>
<feature type="compositionally biased region" description="Gly residues" evidence="7">
    <location>
        <begin position="56"/>
        <end position="65"/>
    </location>
</feature>
<dbReference type="SUPFAM" id="SSF48371">
    <property type="entry name" value="ARM repeat"/>
    <property type="match status" value="1"/>
</dbReference>
<dbReference type="InterPro" id="IPR056457">
    <property type="entry name" value="DOP1_C"/>
</dbReference>
<protein>
    <submittedName>
        <fullName evidence="11">Dopey and related predicted leucine zipper transcription factors</fullName>
    </submittedName>
</protein>
<reference evidence="11" key="1">
    <citation type="submission" date="2014-08" db="EMBL/GenBank/DDBJ databases">
        <authorList>
            <person name="Sharma Rahul"/>
            <person name="Thines Marco"/>
        </authorList>
    </citation>
    <scope>NUCLEOTIDE SEQUENCE</scope>
</reference>
<evidence type="ECO:0000259" key="10">
    <source>
        <dbReference type="Pfam" id="PF24598"/>
    </source>
</evidence>
<comment type="similarity">
    <text evidence="6">Belongs to the DOP1 family.</text>
</comment>
<evidence type="ECO:0000259" key="8">
    <source>
        <dbReference type="Pfam" id="PF04118"/>
    </source>
</evidence>
<sequence length="1853" mass="205569">MDLPESVESSLHHQPSLSSIRSATSSQSSTKRDHLAISNPRSAVSPKVDTSFGTNQPGGYGKGELGSIGKRTGSIWKGKGAEKAALSLLSNDSQWKKYQTQIDRSLQSFESIKEWADFISFLSKLLKTIQTFPGFNEIPRKLLIAKRLAQCLTPALPSGVHQRALDVYGHILSVIGLEGLKRDLLIWSSGLFPFFQYASTSAKPMLLNIYEVHYVPLKNALLPAIKAFLLALLPGLEEEAGEAFEKVMYLMDIVSSTVSPPIFFQNLWMILISTPGARTNVLCYLGRRLPKFGKGEDITPIVGSDIGLMIRAFAAALEDDNLLVQRGTLDLLVTGLRLDGAASSDFSTETDRKILMSSALTVVMRRDLSLSRRLYGWLLGPEGSSDEQVAYLREWSLDVLKNTLKENMNDVSSSLSEPQRPYRIFISLLDKWEIGYPLTDVLILDALRSLKESNGDDHEIVSDRLMTGSTLYETVDPYLVWRGLFWGLLNEFESPDLVCDSLDLIAFILRSFSKQEEEIQTTHLPIIIVTLVELLHRVFFALSESLMTDIQKTKITGALDLVRQILPQIPLEVFLHLPSASVSSGDPGITPLESATAYYSSSTDLQPPSEITSSSFTGTELFKRPFQKLLALSRRSLSNSLQGNNQIEDMTCGVLEILKDWIDLGGQVGLEGDIGTIEWDRDAWFNEVREQANQTASFDTLEIMIRVSLGLGRVPYMQPPLKTNSRLVMSALMNNVLRFMTSSTQLYHIPAVHLMWELHHASSFKHIDAILFQNMLSTSIEKRLDAIHAFGVLWRLSEDSDLSNHALDGPIFIILDTLNASNVSLRRAGETWLRCDLKSYTRMLDPIMCILLDPSICRTTTTFTFSGKEVQGSRYDRPIDHARLNYVLESLASLSRFGGQALNRVIRATPISQGSERLRERATKAKIFHAEASFMDVLVELLLQFVQSEPSKALSSSLEPANGLLQLNALEIIQSILSRGDISAISHKTTETVIVAKLLYCIHEAKLDIQNQLLHVLQNIISSAASSTQHKKKISVQGLPSSGNSDFSKTSAYLSDEKPSVERNSLSISDNLSPLLLQMLVKGVSVKSNRLVLQHWVDFILMTAPQLQGHLRPLLYPLGDCLIKELYLLAESIRDVVVSEDINHSTVHNAAGSEIVMLLNALEKVVSLAAPAGSVPVSLSPNLDKRQTEVTTGLFGYVSNVFTESDLARPSTPEGGAVPKSAGLRCLDDAVSLLHTLWTASSSPILTTSTAAAAGMNHLYNRVQDRTRKALEQFYRLQPSSVVRILASCWASNQNPNCYSFEILDTLASSAQTAVSIMCQLLTRRTNTLGKGNLTEEENDTIVYGFLEAYLSRLEGPIAVQVWGTFFAMTKDVLVGASTTASKIQVFFSFKCLTALAEKVATTSALEDRRMRRDLQDTYSKLLDATAAWALRSFDGQFSVRRRARDVSNGMVSPALPGTPLEEKPAVFNTQTEVSYIAIADFMSRKTVPNLRSFLADSDKVLAACSTLCQQVVAPALRVRTKSLDVDPTALSILVGITRIPNSIKVWRALVTEAFMNDSRFFNGSPSSGARWKPLVCSLVDFEKERFTELVSRAVAAPSANIFSNRDSEMLLRSLNIRRISFVLFAAEKNHFLNQLPAIQESLVEILRMTGLSPTVRAEVYLCLRILICRIAARDLTNLWPIILTELLRVFEQLMEELPPNNSELLLEILGACKFLDLLLVIQSEDFQIHQWAFVRDTPLSLDTDEGDISGSLMDHLAELIRDSPHFSKNDGKLHPPESGDDVLESSHSTSTTAFRRPRLSHLKKISSISELEPFFAHASSAAYEALYSARDVDWTVVDDGLEAELFEGSEKF</sequence>
<keyword evidence="5" id="KW-0472">Membrane</keyword>
<dbReference type="Pfam" id="PF04118">
    <property type="entry name" value="Dopey_N"/>
    <property type="match status" value="1"/>
</dbReference>
<keyword evidence="4" id="KW-0333">Golgi apparatus</keyword>
<dbReference type="InterPro" id="IPR040314">
    <property type="entry name" value="DOP1"/>
</dbReference>
<dbReference type="EMBL" id="LN483142">
    <property type="protein sequence ID" value="CED83410.1"/>
    <property type="molecule type" value="Genomic_DNA"/>
</dbReference>
<dbReference type="GO" id="GO:0005802">
    <property type="term" value="C:trans-Golgi network"/>
    <property type="evidence" value="ECO:0007669"/>
    <property type="project" value="TreeGrafter"/>
</dbReference>
<evidence type="ECO:0000259" key="9">
    <source>
        <dbReference type="Pfam" id="PF24597"/>
    </source>
</evidence>
<dbReference type="GO" id="GO:0006895">
    <property type="term" value="P:Golgi to endosome transport"/>
    <property type="evidence" value="ECO:0007669"/>
    <property type="project" value="InterPro"/>
</dbReference>
<dbReference type="GO" id="GO:0000139">
    <property type="term" value="C:Golgi membrane"/>
    <property type="evidence" value="ECO:0007669"/>
    <property type="project" value="UniProtKB-SubCell"/>
</dbReference>
<comment type="subcellular location">
    <subcellularLocation>
        <location evidence="1">Golgi apparatus membrane</location>
        <topology evidence="1">Peripheral membrane protein</topology>
    </subcellularLocation>
</comment>
<dbReference type="GO" id="GO:0005768">
    <property type="term" value="C:endosome"/>
    <property type="evidence" value="ECO:0007669"/>
    <property type="project" value="TreeGrafter"/>
</dbReference>
<dbReference type="InterPro" id="IPR007249">
    <property type="entry name" value="DOP1_N"/>
</dbReference>
<organism evidence="11">
    <name type="scientific">Phaffia rhodozyma</name>
    <name type="common">Yeast</name>
    <name type="synonym">Xanthophyllomyces dendrorhous</name>
    <dbReference type="NCBI Taxonomy" id="264483"/>
    <lineage>
        <taxon>Eukaryota</taxon>
        <taxon>Fungi</taxon>
        <taxon>Dikarya</taxon>
        <taxon>Basidiomycota</taxon>
        <taxon>Agaricomycotina</taxon>
        <taxon>Tremellomycetes</taxon>
        <taxon>Cystofilobasidiales</taxon>
        <taxon>Mrakiaceae</taxon>
        <taxon>Phaffia</taxon>
    </lineage>
</organism>
<dbReference type="InterPro" id="IPR056458">
    <property type="entry name" value="TPR_DOP1_M"/>
</dbReference>
<evidence type="ECO:0000256" key="5">
    <source>
        <dbReference type="ARBA" id="ARBA00023136"/>
    </source>
</evidence>
<feature type="compositionally biased region" description="Basic and acidic residues" evidence="7">
    <location>
        <begin position="1767"/>
        <end position="1778"/>
    </location>
</feature>
<evidence type="ECO:0000256" key="4">
    <source>
        <dbReference type="ARBA" id="ARBA00023034"/>
    </source>
</evidence>
<dbReference type="PANTHER" id="PTHR14042:SF24">
    <property type="entry name" value="PROTEIN DOPEY-1 HOMOLOG"/>
    <property type="match status" value="1"/>
</dbReference>
<keyword evidence="2" id="KW-0813">Transport</keyword>
<accession>A0A0F7SS94</accession>
<name>A0A0F7SS94_PHARH</name>
<dbReference type="GO" id="GO:0015031">
    <property type="term" value="P:protein transport"/>
    <property type="evidence" value="ECO:0007669"/>
    <property type="project" value="UniProtKB-KW"/>
</dbReference>
<proteinExistence type="inferred from homology"/>